<proteinExistence type="predicted"/>
<dbReference type="RefSeq" id="WP_175226557.1">
    <property type="nucleotide sequence ID" value="NZ_CADIKH010000009.1"/>
</dbReference>
<reference evidence="1 2" key="1">
    <citation type="submission" date="2020-04" db="EMBL/GenBank/DDBJ databases">
        <authorList>
            <person name="De Canck E."/>
        </authorList>
    </citation>
    <scope>NUCLEOTIDE SEQUENCE [LARGE SCALE GENOMIC DNA]</scope>
    <source>
        <strain evidence="1 2">LMG 29542</strain>
    </source>
</reference>
<organism evidence="1 2">
    <name type="scientific">Paraburkholderia humisilvae</name>
    <dbReference type="NCBI Taxonomy" id="627669"/>
    <lineage>
        <taxon>Bacteria</taxon>
        <taxon>Pseudomonadati</taxon>
        <taxon>Pseudomonadota</taxon>
        <taxon>Betaproteobacteria</taxon>
        <taxon>Burkholderiales</taxon>
        <taxon>Burkholderiaceae</taxon>
        <taxon>Paraburkholderia</taxon>
    </lineage>
</organism>
<evidence type="ECO:0000313" key="2">
    <source>
        <dbReference type="Proteomes" id="UP000494363"/>
    </source>
</evidence>
<protein>
    <submittedName>
        <fullName evidence="1">Uncharacterized protein</fullName>
    </submittedName>
</protein>
<evidence type="ECO:0000313" key="1">
    <source>
        <dbReference type="EMBL" id="CAB3754189.1"/>
    </source>
</evidence>
<sequence length="63" mass="7309">MTQKLYRVVETVWKKEGRVAIDIGSTWKPEKAAREEMQRLTAKAATKLYSLERQGIASRKERS</sequence>
<name>A0A6J5DJ45_9BURK</name>
<dbReference type="AlphaFoldDB" id="A0A6J5DJ45"/>
<accession>A0A6J5DJ45</accession>
<dbReference type="Proteomes" id="UP000494363">
    <property type="component" value="Unassembled WGS sequence"/>
</dbReference>
<gene>
    <name evidence="1" type="ORF">LMG29542_02274</name>
</gene>
<keyword evidence="2" id="KW-1185">Reference proteome</keyword>
<dbReference type="EMBL" id="CADIKH010000009">
    <property type="protein sequence ID" value="CAB3754189.1"/>
    <property type="molecule type" value="Genomic_DNA"/>
</dbReference>